<protein>
    <recommendedName>
        <fullName evidence="4">DotD protein</fullName>
    </recommendedName>
</protein>
<evidence type="ECO:0008006" key="4">
    <source>
        <dbReference type="Google" id="ProtNLM"/>
    </source>
</evidence>
<dbReference type="AlphaFoldDB" id="A0AAX2RS24"/>
<feature type="chain" id="PRO_5044004896" description="DotD protein" evidence="1">
    <location>
        <begin position="26"/>
        <end position="162"/>
    </location>
</feature>
<evidence type="ECO:0000313" key="3">
    <source>
        <dbReference type="Proteomes" id="UP000298234"/>
    </source>
</evidence>
<name>A0AAX2RS24_BURCE</name>
<dbReference type="InterPro" id="IPR031817">
    <property type="entry name" value="DotD"/>
</dbReference>
<sequence>MNPTIRRARPVAVMAIAALCAACQSVPVVPPHTLEDDLDARLSTAVANTSTLVGEMQQLEARQAVAPSVAPATLQMKNALDAQMALNWNGSAESVLKYISESLQATFVVIGRSGTVPMVSVKQGGDKTARDALQSVSSQVSGVADVAIVAGPTPRVELRYHK</sequence>
<proteinExistence type="predicted"/>
<dbReference type="InterPro" id="IPR038140">
    <property type="entry name" value="DotD_sf"/>
</dbReference>
<dbReference type="Gene3D" id="3.55.50.60">
    <property type="entry name" value="DotD protein"/>
    <property type="match status" value="1"/>
</dbReference>
<dbReference type="RefSeq" id="WP_134256267.1">
    <property type="nucleotide sequence ID" value="NZ_SNSG01000013.1"/>
</dbReference>
<reference evidence="2 3" key="1">
    <citation type="submission" date="2019-03" db="EMBL/GenBank/DDBJ databases">
        <title>Burkholderia cepacia outbreak.</title>
        <authorList>
            <person name="Farzana R."/>
            <person name="Walsh T.R."/>
        </authorList>
    </citation>
    <scope>NUCLEOTIDE SEQUENCE [LARGE SCALE GENOMIC DNA]</scope>
    <source>
        <strain evidence="3">d13</strain>
    </source>
</reference>
<comment type="caution">
    <text evidence="2">The sequence shown here is derived from an EMBL/GenBank/DDBJ whole genome shotgun (WGS) entry which is preliminary data.</text>
</comment>
<evidence type="ECO:0000256" key="1">
    <source>
        <dbReference type="SAM" id="SignalP"/>
    </source>
</evidence>
<keyword evidence="1" id="KW-0732">Signal</keyword>
<dbReference type="Pfam" id="PF16816">
    <property type="entry name" value="DotD"/>
    <property type="match status" value="1"/>
</dbReference>
<accession>A0AAX2RS24</accession>
<dbReference type="Proteomes" id="UP000298234">
    <property type="component" value="Unassembled WGS sequence"/>
</dbReference>
<evidence type="ECO:0000313" key="2">
    <source>
        <dbReference type="EMBL" id="TEU47542.1"/>
    </source>
</evidence>
<feature type="signal peptide" evidence="1">
    <location>
        <begin position="1"/>
        <end position="25"/>
    </location>
</feature>
<organism evidence="2 3">
    <name type="scientific">Burkholderia cepacia</name>
    <name type="common">Pseudomonas cepacia</name>
    <dbReference type="NCBI Taxonomy" id="292"/>
    <lineage>
        <taxon>Bacteria</taxon>
        <taxon>Pseudomonadati</taxon>
        <taxon>Pseudomonadota</taxon>
        <taxon>Betaproteobacteria</taxon>
        <taxon>Burkholderiales</taxon>
        <taxon>Burkholderiaceae</taxon>
        <taxon>Burkholderia</taxon>
        <taxon>Burkholderia cepacia complex</taxon>
    </lineage>
</organism>
<dbReference type="EMBL" id="SNSQ01000016">
    <property type="protein sequence ID" value="TEU47542.1"/>
    <property type="molecule type" value="Genomic_DNA"/>
</dbReference>
<gene>
    <name evidence="2" type="ORF">E3D37_16180</name>
</gene>